<dbReference type="SUPFAM" id="SSF48452">
    <property type="entry name" value="TPR-like"/>
    <property type="match status" value="1"/>
</dbReference>
<dbReference type="GO" id="GO:0005886">
    <property type="term" value="C:plasma membrane"/>
    <property type="evidence" value="ECO:0007669"/>
    <property type="project" value="TreeGrafter"/>
</dbReference>
<evidence type="ECO:0000313" key="10">
    <source>
        <dbReference type="Proteomes" id="UP000245627"/>
    </source>
</evidence>
<dbReference type="SUPFAM" id="SSF55874">
    <property type="entry name" value="ATPase domain of HSP90 chaperone/DNA topoisomerase II/histidine kinase"/>
    <property type="match status" value="1"/>
</dbReference>
<dbReference type="InterPro" id="IPR003661">
    <property type="entry name" value="HisK_dim/P_dom"/>
</dbReference>
<sequence>MLDADLDQKTEYLQELHRKLRVIYYTQDFVGTLKFEKEVESLKTSMITPNLLLTDIEMLFAKSLYNLSNYERSLPLALVNLSNYEELRNAKGIADARNLLGLIYLAQHHYDAALEEFKKSATQHKVLGNEQRLSANYHNLGLVSTSLGRPQYAKSYFIKAKSLAEKSGYVTVSAMADNRLAEMYENENQLDTAMLLYNRVLQNNSVMSEWENSFAHTGVARCYYKLKQYDKAHKHALQGYNLAVKLQTKSDIVRAAKVVAEVNAALGAFEDAFTYQQIYDLYKDSILSEDKRISLDSMQIAHQRSANMKLTKENNVMDQQLRIGQILLLFLLSLVVFVLVIWHTTRRHANTTSGLNSELKMHSQLITERNALIESQNEQLRDTIVTKDFLIAVLSHDFRSPMSAILNVIQYLENTPLNTTDRNHWFEILRKQTLSTMNVMDNLLLWSETQKQTIHTERIAVNVSSLVMNILDMLEQNLQDKELNIIHDSCAEAIGHVDQNHLQIILSNLISNAAKFTAKGGTIHISYEDAEEDLKIHIRDNGVGMSAIKLQQIQSKDNSLKLTEGTDQERGFGIGMQIITHFLKANGAQLLIESTEGQGSLFTVIIARSLSHQALHFQDTSV</sequence>
<dbReference type="InterPro" id="IPR005467">
    <property type="entry name" value="His_kinase_dom"/>
</dbReference>
<evidence type="ECO:0000256" key="5">
    <source>
        <dbReference type="ARBA" id="ARBA00022777"/>
    </source>
</evidence>
<comment type="caution">
    <text evidence="9">The sequence shown here is derived from an EMBL/GenBank/DDBJ whole genome shotgun (WGS) entry which is preliminary data.</text>
</comment>
<accession>A0A2T8HMZ7</accession>
<dbReference type="InterPro" id="IPR050351">
    <property type="entry name" value="BphY/WalK/GraS-like"/>
</dbReference>
<dbReference type="InterPro" id="IPR036890">
    <property type="entry name" value="HATPase_C_sf"/>
</dbReference>
<dbReference type="CDD" id="cd00075">
    <property type="entry name" value="HATPase"/>
    <property type="match status" value="1"/>
</dbReference>
<protein>
    <recommendedName>
        <fullName evidence="2">histidine kinase</fullName>
        <ecNumber evidence="2">2.7.13.3</ecNumber>
    </recommendedName>
</protein>
<feature type="domain" description="Histidine kinase" evidence="8">
    <location>
        <begin position="393"/>
        <end position="610"/>
    </location>
</feature>
<keyword evidence="5" id="KW-0418">Kinase</keyword>
<evidence type="ECO:0000256" key="2">
    <source>
        <dbReference type="ARBA" id="ARBA00012438"/>
    </source>
</evidence>
<keyword evidence="7" id="KW-0472">Membrane</keyword>
<dbReference type="InterPro" id="IPR019734">
    <property type="entry name" value="TPR_rpt"/>
</dbReference>
<dbReference type="Proteomes" id="UP000245627">
    <property type="component" value="Unassembled WGS sequence"/>
</dbReference>
<dbReference type="Gene3D" id="1.10.287.130">
    <property type="match status" value="1"/>
</dbReference>
<keyword evidence="7" id="KW-0812">Transmembrane</keyword>
<gene>
    <name evidence="9" type="ORF">DC487_04035</name>
</gene>
<dbReference type="PRINTS" id="PR00344">
    <property type="entry name" value="BCTRLSENSOR"/>
</dbReference>
<evidence type="ECO:0000256" key="6">
    <source>
        <dbReference type="ARBA" id="ARBA00023012"/>
    </source>
</evidence>
<name>A0A2T8HMZ7_9SPHI</name>
<dbReference type="GO" id="GO:0004721">
    <property type="term" value="F:phosphoprotein phosphatase activity"/>
    <property type="evidence" value="ECO:0007669"/>
    <property type="project" value="TreeGrafter"/>
</dbReference>
<keyword evidence="6" id="KW-0902">Two-component regulatory system</keyword>
<dbReference type="GO" id="GO:0016036">
    <property type="term" value="P:cellular response to phosphate starvation"/>
    <property type="evidence" value="ECO:0007669"/>
    <property type="project" value="TreeGrafter"/>
</dbReference>
<dbReference type="SMART" id="SM00388">
    <property type="entry name" value="HisKA"/>
    <property type="match status" value="1"/>
</dbReference>
<reference evidence="9 10" key="1">
    <citation type="submission" date="2018-04" db="EMBL/GenBank/DDBJ databases">
        <title>Sphingobacterium cortibacter sp. nov.</title>
        <authorList>
            <person name="Li Y."/>
        </authorList>
    </citation>
    <scope>NUCLEOTIDE SEQUENCE [LARGE SCALE GENOMIC DNA]</scope>
    <source>
        <strain evidence="9 10">2c-3</strain>
    </source>
</reference>
<dbReference type="Pfam" id="PF13181">
    <property type="entry name" value="TPR_8"/>
    <property type="match status" value="1"/>
</dbReference>
<dbReference type="SUPFAM" id="SSF47384">
    <property type="entry name" value="Homodimeric domain of signal transducing histidine kinase"/>
    <property type="match status" value="1"/>
</dbReference>
<dbReference type="PROSITE" id="PS50109">
    <property type="entry name" value="HIS_KIN"/>
    <property type="match status" value="1"/>
</dbReference>
<dbReference type="InterPro" id="IPR011990">
    <property type="entry name" value="TPR-like_helical_dom_sf"/>
</dbReference>
<keyword evidence="4" id="KW-0808">Transferase</keyword>
<evidence type="ECO:0000256" key="4">
    <source>
        <dbReference type="ARBA" id="ARBA00022679"/>
    </source>
</evidence>
<keyword evidence="10" id="KW-1185">Reference proteome</keyword>
<dbReference type="PANTHER" id="PTHR45453:SF1">
    <property type="entry name" value="PHOSPHATE REGULON SENSOR PROTEIN PHOR"/>
    <property type="match status" value="1"/>
</dbReference>
<proteinExistence type="predicted"/>
<dbReference type="CDD" id="cd00082">
    <property type="entry name" value="HisKA"/>
    <property type="match status" value="1"/>
</dbReference>
<comment type="catalytic activity">
    <reaction evidence="1">
        <text>ATP + protein L-histidine = ADP + protein N-phospho-L-histidine.</text>
        <dbReference type="EC" id="2.7.13.3"/>
    </reaction>
</comment>
<dbReference type="EC" id="2.7.13.3" evidence="2"/>
<evidence type="ECO:0000259" key="8">
    <source>
        <dbReference type="PROSITE" id="PS50109"/>
    </source>
</evidence>
<feature type="transmembrane region" description="Helical" evidence="7">
    <location>
        <begin position="323"/>
        <end position="342"/>
    </location>
</feature>
<keyword evidence="3" id="KW-0597">Phosphoprotein</keyword>
<dbReference type="EMBL" id="QDKG01000001">
    <property type="protein sequence ID" value="PVH26780.1"/>
    <property type="molecule type" value="Genomic_DNA"/>
</dbReference>
<organism evidence="9 10">
    <name type="scientific">Sphingobacterium corticibacter</name>
    <dbReference type="NCBI Taxonomy" id="2171749"/>
    <lineage>
        <taxon>Bacteria</taxon>
        <taxon>Pseudomonadati</taxon>
        <taxon>Bacteroidota</taxon>
        <taxon>Sphingobacteriia</taxon>
        <taxon>Sphingobacteriales</taxon>
        <taxon>Sphingobacteriaceae</taxon>
        <taxon>Sphingobacterium</taxon>
    </lineage>
</organism>
<keyword evidence="7" id="KW-1133">Transmembrane helix</keyword>
<dbReference type="GO" id="GO:0000155">
    <property type="term" value="F:phosphorelay sensor kinase activity"/>
    <property type="evidence" value="ECO:0007669"/>
    <property type="project" value="InterPro"/>
</dbReference>
<dbReference type="AlphaFoldDB" id="A0A2T8HMZ7"/>
<evidence type="ECO:0000256" key="1">
    <source>
        <dbReference type="ARBA" id="ARBA00000085"/>
    </source>
</evidence>
<dbReference type="SMART" id="SM00028">
    <property type="entry name" value="TPR"/>
    <property type="match status" value="4"/>
</dbReference>
<evidence type="ECO:0000256" key="7">
    <source>
        <dbReference type="SAM" id="Phobius"/>
    </source>
</evidence>
<dbReference type="SMART" id="SM00387">
    <property type="entry name" value="HATPase_c"/>
    <property type="match status" value="1"/>
</dbReference>
<dbReference type="PANTHER" id="PTHR45453">
    <property type="entry name" value="PHOSPHATE REGULON SENSOR PROTEIN PHOR"/>
    <property type="match status" value="1"/>
</dbReference>
<evidence type="ECO:0000313" key="9">
    <source>
        <dbReference type="EMBL" id="PVH26780.1"/>
    </source>
</evidence>
<dbReference type="Gene3D" id="3.30.565.10">
    <property type="entry name" value="Histidine kinase-like ATPase, C-terminal domain"/>
    <property type="match status" value="1"/>
</dbReference>
<evidence type="ECO:0000256" key="3">
    <source>
        <dbReference type="ARBA" id="ARBA00022553"/>
    </source>
</evidence>
<dbReference type="InterPro" id="IPR003594">
    <property type="entry name" value="HATPase_dom"/>
</dbReference>
<dbReference type="Gene3D" id="1.25.40.10">
    <property type="entry name" value="Tetratricopeptide repeat domain"/>
    <property type="match status" value="2"/>
</dbReference>
<dbReference type="Pfam" id="PF02518">
    <property type="entry name" value="HATPase_c"/>
    <property type="match status" value="1"/>
</dbReference>
<dbReference type="InterPro" id="IPR036097">
    <property type="entry name" value="HisK_dim/P_sf"/>
</dbReference>
<dbReference type="InterPro" id="IPR004358">
    <property type="entry name" value="Sig_transdc_His_kin-like_C"/>
</dbReference>